<dbReference type="STRING" id="458817.Shal_3371"/>
<dbReference type="OrthoDB" id="9814067at2"/>
<feature type="domain" description="Transposase IS200-like" evidence="2">
    <location>
        <begin position="12"/>
        <end position="187"/>
    </location>
</feature>
<dbReference type="RefSeq" id="WP_012278437.1">
    <property type="nucleotide sequence ID" value="NC_010334.1"/>
</dbReference>
<accession>B0TS05</accession>
<dbReference type="Gene3D" id="3.30.70.1290">
    <property type="entry name" value="Transposase IS200-like"/>
    <property type="match status" value="1"/>
</dbReference>
<dbReference type="InterPro" id="IPR036515">
    <property type="entry name" value="Transposase_17_sf"/>
</dbReference>
<dbReference type="EMBL" id="CP000931">
    <property type="protein sequence ID" value="ABZ77917.1"/>
    <property type="molecule type" value="Genomic_DNA"/>
</dbReference>
<dbReference type="SUPFAM" id="SSF143422">
    <property type="entry name" value="Transposase IS200-like"/>
    <property type="match status" value="1"/>
</dbReference>
<organism evidence="3 4">
    <name type="scientific">Shewanella halifaxensis (strain HAW-EB4)</name>
    <dbReference type="NCBI Taxonomy" id="458817"/>
    <lineage>
        <taxon>Bacteria</taxon>
        <taxon>Pseudomonadati</taxon>
        <taxon>Pseudomonadota</taxon>
        <taxon>Gammaproteobacteria</taxon>
        <taxon>Alteromonadales</taxon>
        <taxon>Shewanellaceae</taxon>
        <taxon>Shewanella</taxon>
    </lineage>
</organism>
<dbReference type="GO" id="GO:0004803">
    <property type="term" value="F:transposase activity"/>
    <property type="evidence" value="ECO:0007669"/>
    <property type="project" value="InterPro"/>
</dbReference>
<protein>
    <recommendedName>
        <fullName evidence="2">Transposase IS200-like domain-containing protein</fullName>
    </recommendedName>
</protein>
<dbReference type="Proteomes" id="UP000001317">
    <property type="component" value="Chromosome"/>
</dbReference>
<keyword evidence="4" id="KW-1185">Reference proteome</keyword>
<reference evidence="3" key="1">
    <citation type="submission" date="2008-01" db="EMBL/GenBank/DDBJ databases">
        <title>Complete sequence of Shewanella halifaxensis HAW-EB4.</title>
        <authorList>
            <consortium name="US DOE Joint Genome Institute"/>
            <person name="Copeland A."/>
            <person name="Lucas S."/>
            <person name="Lapidus A."/>
            <person name="Glavina del Rio T."/>
            <person name="Dalin E."/>
            <person name="Tice H."/>
            <person name="Bruce D."/>
            <person name="Goodwin L."/>
            <person name="Pitluck S."/>
            <person name="Sims D."/>
            <person name="Brettin T."/>
            <person name="Detter J.C."/>
            <person name="Han C."/>
            <person name="Kuske C.R."/>
            <person name="Schmutz J."/>
            <person name="Larimer F."/>
            <person name="Land M."/>
            <person name="Hauser L."/>
            <person name="Kyrpides N."/>
            <person name="Kim E."/>
            <person name="Zhao J.-S."/>
            <person name="Richardson P."/>
        </authorList>
    </citation>
    <scope>NUCLEOTIDE SEQUENCE [LARGE SCALE GENOMIC DNA]</scope>
    <source>
        <strain evidence="3">HAW-EB4</strain>
    </source>
</reference>
<dbReference type="SMART" id="SM01321">
    <property type="entry name" value="Y1_Tnp"/>
    <property type="match status" value="1"/>
</dbReference>
<sequence>MTSARRTLIDPESTPFYHIINRCVRRAFLCGEDKLTGKSFEHRRGWIVDKIKTLSTIFCIDICAYAVMNNHYHLVLKIDTDKAKSLSNKEVISRWCKITKGHAVATKHMNGKTLIEGERLLLDGLLAEWHERLSSISWFMRCLNEEVARRANREDECKGAFWEGRFKSQALLDEQALLACMMYVDLNPIRAGIADTLHSSEFTSIQERIAELDSLDSNTSKPTNPGKPTNQEPELAVDNPLKPLAKFDGSTHLATQSGIPFHFCDYLELIDWTGRVIRHDKTGVIDSKQPKLLNELGIAPDAWITSAKEFRRQYSGVSGRWDAMCEFKRQHQSGKWSKGKACSNALHPSP</sequence>
<dbReference type="GO" id="GO:0003677">
    <property type="term" value="F:DNA binding"/>
    <property type="evidence" value="ECO:0007669"/>
    <property type="project" value="InterPro"/>
</dbReference>
<dbReference type="HOGENOM" id="CLU_053827_0_0_6"/>
<evidence type="ECO:0000313" key="4">
    <source>
        <dbReference type="Proteomes" id="UP000001317"/>
    </source>
</evidence>
<dbReference type="PANTHER" id="PTHR34322:SF2">
    <property type="entry name" value="TRANSPOSASE IS200-LIKE DOMAIN-CONTAINING PROTEIN"/>
    <property type="match status" value="1"/>
</dbReference>
<dbReference type="GO" id="GO:0006313">
    <property type="term" value="P:DNA transposition"/>
    <property type="evidence" value="ECO:0007669"/>
    <property type="project" value="InterPro"/>
</dbReference>
<feature type="compositionally biased region" description="Polar residues" evidence="1">
    <location>
        <begin position="215"/>
        <end position="232"/>
    </location>
</feature>
<name>B0TS05_SHEHH</name>
<dbReference type="PANTHER" id="PTHR34322">
    <property type="entry name" value="TRANSPOSASE, Y1_TNP DOMAIN-CONTAINING"/>
    <property type="match status" value="1"/>
</dbReference>
<evidence type="ECO:0000313" key="3">
    <source>
        <dbReference type="EMBL" id="ABZ77917.1"/>
    </source>
</evidence>
<dbReference type="InterPro" id="IPR002686">
    <property type="entry name" value="Transposase_17"/>
</dbReference>
<proteinExistence type="predicted"/>
<dbReference type="eggNOG" id="COG1943">
    <property type="taxonomic scope" value="Bacteria"/>
</dbReference>
<evidence type="ECO:0000259" key="2">
    <source>
        <dbReference type="SMART" id="SM01321"/>
    </source>
</evidence>
<evidence type="ECO:0000256" key="1">
    <source>
        <dbReference type="SAM" id="MobiDB-lite"/>
    </source>
</evidence>
<dbReference type="KEGG" id="shl:Shal_3371"/>
<dbReference type="AlphaFoldDB" id="B0TS05"/>
<gene>
    <name evidence="3" type="ordered locus">Shal_3371</name>
</gene>
<feature type="region of interest" description="Disordered" evidence="1">
    <location>
        <begin position="213"/>
        <end position="234"/>
    </location>
</feature>